<evidence type="ECO:0000256" key="2">
    <source>
        <dbReference type="ARBA" id="ARBA00022519"/>
    </source>
</evidence>
<evidence type="ECO:0000259" key="11">
    <source>
        <dbReference type="PROSITE" id="PS50893"/>
    </source>
</evidence>
<evidence type="ECO:0000256" key="10">
    <source>
        <dbReference type="SAM" id="Phobius"/>
    </source>
</evidence>
<accession>A0A8I0HLJ5</accession>
<organism evidence="13 14">
    <name type="scientific">Corynebacterium gallinarum</name>
    <dbReference type="NCBI Taxonomy" id="2762214"/>
    <lineage>
        <taxon>Bacteria</taxon>
        <taxon>Bacillati</taxon>
        <taxon>Actinomycetota</taxon>
        <taxon>Actinomycetes</taxon>
        <taxon>Mycobacteriales</taxon>
        <taxon>Corynebacteriaceae</taxon>
        <taxon>Corynebacterium</taxon>
    </lineage>
</organism>
<evidence type="ECO:0000256" key="8">
    <source>
        <dbReference type="ARBA" id="ARBA00023136"/>
    </source>
</evidence>
<evidence type="ECO:0000313" key="14">
    <source>
        <dbReference type="Proteomes" id="UP000650224"/>
    </source>
</evidence>
<dbReference type="SUPFAM" id="SSF52540">
    <property type="entry name" value="P-loop containing nucleoside triphosphate hydrolases"/>
    <property type="match status" value="1"/>
</dbReference>
<dbReference type="SMART" id="SM00382">
    <property type="entry name" value="AAA"/>
    <property type="match status" value="1"/>
</dbReference>
<dbReference type="CDD" id="cd03228">
    <property type="entry name" value="ABCC_MRP_Like"/>
    <property type="match status" value="1"/>
</dbReference>
<dbReference type="InterPro" id="IPR017871">
    <property type="entry name" value="ABC_transporter-like_CS"/>
</dbReference>
<dbReference type="PROSITE" id="PS50893">
    <property type="entry name" value="ABC_TRANSPORTER_2"/>
    <property type="match status" value="1"/>
</dbReference>
<keyword evidence="3 10" id="KW-0812">Transmembrane</keyword>
<keyword evidence="14" id="KW-1185">Reference proteome</keyword>
<name>A0A8I0HLJ5_9CORY</name>
<evidence type="ECO:0000256" key="9">
    <source>
        <dbReference type="ARBA" id="ARBA00023455"/>
    </source>
</evidence>
<evidence type="ECO:0000256" key="3">
    <source>
        <dbReference type="ARBA" id="ARBA00022692"/>
    </source>
</evidence>
<dbReference type="InterPro" id="IPR011527">
    <property type="entry name" value="ABC1_TM_dom"/>
</dbReference>
<comment type="caution">
    <text evidence="13">The sequence shown here is derived from an EMBL/GenBank/DDBJ whole genome shotgun (WGS) entry which is preliminary data.</text>
</comment>
<dbReference type="Pfam" id="PF00005">
    <property type="entry name" value="ABC_tran"/>
    <property type="match status" value="1"/>
</dbReference>
<keyword evidence="2" id="KW-1003">Cell membrane</keyword>
<reference evidence="13 14" key="1">
    <citation type="submission" date="2020-08" db="EMBL/GenBank/DDBJ databases">
        <title>A Genomic Blueprint of the Chicken Gut Microbiome.</title>
        <authorList>
            <person name="Gilroy R."/>
            <person name="Ravi A."/>
            <person name="Getino M."/>
            <person name="Pursley I."/>
            <person name="Horton D.L."/>
            <person name="Alikhan N.-F."/>
            <person name="Baker D."/>
            <person name="Gharbi K."/>
            <person name="Hall N."/>
            <person name="Watson M."/>
            <person name="Adriaenssens E.M."/>
            <person name="Foster-Nyarko E."/>
            <person name="Jarju S."/>
            <person name="Secka A."/>
            <person name="Antonio M."/>
            <person name="Oren A."/>
            <person name="Chaudhuri R."/>
            <person name="La Ragione R.M."/>
            <person name="Hildebrand F."/>
            <person name="Pallen M.J."/>
        </authorList>
    </citation>
    <scope>NUCLEOTIDE SEQUENCE [LARGE SCALE GENOMIC DNA]</scope>
    <source>
        <strain evidence="13 14">Sa1YVA5</strain>
    </source>
</reference>
<feature type="domain" description="ABC transporter" evidence="11">
    <location>
        <begin position="313"/>
        <end position="508"/>
    </location>
</feature>
<dbReference type="EMBL" id="JACSPR010000001">
    <property type="protein sequence ID" value="MBD8028869.1"/>
    <property type="molecule type" value="Genomic_DNA"/>
</dbReference>
<dbReference type="SUPFAM" id="SSF90123">
    <property type="entry name" value="ABC transporter transmembrane region"/>
    <property type="match status" value="1"/>
</dbReference>
<feature type="transmembrane region" description="Helical" evidence="10">
    <location>
        <begin position="21"/>
        <end position="41"/>
    </location>
</feature>
<dbReference type="Proteomes" id="UP000650224">
    <property type="component" value="Unassembled WGS sequence"/>
</dbReference>
<evidence type="ECO:0000256" key="5">
    <source>
        <dbReference type="ARBA" id="ARBA00022840"/>
    </source>
</evidence>
<dbReference type="AlphaFoldDB" id="A0A8I0HLJ5"/>
<keyword evidence="4" id="KW-0547">Nucleotide-binding</keyword>
<dbReference type="InterPro" id="IPR027417">
    <property type="entry name" value="P-loop_NTPase"/>
</dbReference>
<keyword evidence="7 10" id="KW-1133">Transmembrane helix</keyword>
<feature type="domain" description="ABC transmembrane type-1" evidence="12">
    <location>
        <begin position="16"/>
        <end position="249"/>
    </location>
</feature>
<dbReference type="RefSeq" id="WP_191732124.1">
    <property type="nucleotide sequence ID" value="NZ_JACSPR010000001.1"/>
</dbReference>
<dbReference type="PROSITE" id="PS00211">
    <property type="entry name" value="ABC_TRANSPORTER_1"/>
    <property type="match status" value="1"/>
</dbReference>
<sequence length="508" mass="53772">MINRLLRTAAPVRGTLIASTALRLLSQLTAAGLIIVPTWVFTTGPDLSAWVLGVVMALLALTAAISRWGEQVCGHRAAFTLLARMRVELYDALVRQGTPRVRSGSGAVLAVATRDINSIEVFFAHTIAPTVTAVLLSLTAGVALFVLDPVAGIIGVVGILIGWLIPLLGRAAPGPGEAGIRSLISQHLSEDAAGRLEIQSHHAEANRLRQLAGLEDRLNRAVTAQGLRVGFRQGLALAWPWIAAALIIWATSDVVAAVIVVGVAPALDAVEGFARTLPTALESARRYYQLIDAPVAIPETVEPARLPDGPLDIRWEDVTIGQGRPILSGVSITVDAGEHIGLVGPSGKGKSTLASTLVRLQDVQAGQVTLGGVDVREIPLRELRDTVAFVEQTSTLFRGSVLDNLRVGNPDLSEEEAMAAMRAASIGDIDLETSALALSGGQKQRVCLARALARRPRVLVLDEATSHQDALNQAELSRTLSSLRDTTVIIIAHRRAALSGVDRVIELA</sequence>
<feature type="transmembrane region" description="Helical" evidence="10">
    <location>
        <begin position="241"/>
        <end position="267"/>
    </location>
</feature>
<comment type="similarity">
    <text evidence="9">Belongs to the ABC transporter superfamily. Siderophore-Fe(3+) uptake transporter (SIUT) (TC 3.A.1.21) family.</text>
</comment>
<dbReference type="PROSITE" id="PS50929">
    <property type="entry name" value="ABC_TM1F"/>
    <property type="match status" value="1"/>
</dbReference>
<gene>
    <name evidence="13" type="ORF">H9627_00760</name>
</gene>
<protein>
    <submittedName>
        <fullName evidence="13">ABC transporter ATP-binding protein</fullName>
    </submittedName>
</protein>
<dbReference type="Gene3D" id="1.20.1560.10">
    <property type="entry name" value="ABC transporter type 1, transmembrane domain"/>
    <property type="match status" value="1"/>
</dbReference>
<proteinExistence type="inferred from homology"/>
<dbReference type="PANTHER" id="PTHR24221:SF654">
    <property type="entry name" value="ATP-BINDING CASSETTE SUB-FAMILY B MEMBER 6"/>
    <property type="match status" value="1"/>
</dbReference>
<feature type="transmembrane region" description="Helical" evidence="10">
    <location>
        <begin position="47"/>
        <end position="66"/>
    </location>
</feature>
<comment type="subcellular location">
    <subcellularLocation>
        <location evidence="1">Cell inner membrane</location>
        <topology evidence="1">Multi-pass membrane protein</topology>
    </subcellularLocation>
</comment>
<keyword evidence="8 10" id="KW-0472">Membrane</keyword>
<dbReference type="PANTHER" id="PTHR24221">
    <property type="entry name" value="ATP-BINDING CASSETTE SUB-FAMILY B"/>
    <property type="match status" value="1"/>
</dbReference>
<evidence type="ECO:0000256" key="6">
    <source>
        <dbReference type="ARBA" id="ARBA00022967"/>
    </source>
</evidence>
<keyword evidence="5 13" id="KW-0067">ATP-binding</keyword>
<feature type="transmembrane region" description="Helical" evidence="10">
    <location>
        <begin position="153"/>
        <end position="172"/>
    </location>
</feature>
<dbReference type="Gene3D" id="3.40.50.300">
    <property type="entry name" value="P-loop containing nucleotide triphosphate hydrolases"/>
    <property type="match status" value="1"/>
</dbReference>
<dbReference type="InterPro" id="IPR039421">
    <property type="entry name" value="Type_1_exporter"/>
</dbReference>
<dbReference type="InterPro" id="IPR003439">
    <property type="entry name" value="ABC_transporter-like_ATP-bd"/>
</dbReference>
<evidence type="ECO:0000256" key="1">
    <source>
        <dbReference type="ARBA" id="ARBA00004429"/>
    </source>
</evidence>
<dbReference type="GO" id="GO:0005886">
    <property type="term" value="C:plasma membrane"/>
    <property type="evidence" value="ECO:0007669"/>
    <property type="project" value="UniProtKB-SubCell"/>
</dbReference>
<feature type="transmembrane region" description="Helical" evidence="10">
    <location>
        <begin position="122"/>
        <end position="147"/>
    </location>
</feature>
<dbReference type="InterPro" id="IPR003593">
    <property type="entry name" value="AAA+_ATPase"/>
</dbReference>
<dbReference type="GO" id="GO:0005524">
    <property type="term" value="F:ATP binding"/>
    <property type="evidence" value="ECO:0007669"/>
    <property type="project" value="UniProtKB-KW"/>
</dbReference>
<evidence type="ECO:0000259" key="12">
    <source>
        <dbReference type="PROSITE" id="PS50929"/>
    </source>
</evidence>
<dbReference type="GO" id="GO:0016887">
    <property type="term" value="F:ATP hydrolysis activity"/>
    <property type="evidence" value="ECO:0007669"/>
    <property type="project" value="InterPro"/>
</dbReference>
<evidence type="ECO:0000256" key="4">
    <source>
        <dbReference type="ARBA" id="ARBA00022741"/>
    </source>
</evidence>
<dbReference type="GO" id="GO:0140359">
    <property type="term" value="F:ABC-type transporter activity"/>
    <property type="evidence" value="ECO:0007669"/>
    <property type="project" value="InterPro"/>
</dbReference>
<dbReference type="InterPro" id="IPR036640">
    <property type="entry name" value="ABC1_TM_sf"/>
</dbReference>
<keyword evidence="2" id="KW-0997">Cell inner membrane</keyword>
<evidence type="ECO:0000256" key="7">
    <source>
        <dbReference type="ARBA" id="ARBA00022989"/>
    </source>
</evidence>
<keyword evidence="6" id="KW-1278">Translocase</keyword>
<evidence type="ECO:0000313" key="13">
    <source>
        <dbReference type="EMBL" id="MBD8028869.1"/>
    </source>
</evidence>